<organism evidence="1 2">
    <name type="scientific">Amycolatopsis alkalitolerans</name>
    <dbReference type="NCBI Taxonomy" id="2547244"/>
    <lineage>
        <taxon>Bacteria</taxon>
        <taxon>Bacillati</taxon>
        <taxon>Actinomycetota</taxon>
        <taxon>Actinomycetes</taxon>
        <taxon>Pseudonocardiales</taxon>
        <taxon>Pseudonocardiaceae</taxon>
        <taxon>Amycolatopsis</taxon>
    </lineage>
</organism>
<accession>A0A5C4M6P1</accession>
<name>A0A5C4M6P1_9PSEU</name>
<dbReference type="Gene3D" id="3.40.50.12580">
    <property type="match status" value="1"/>
</dbReference>
<comment type="caution">
    <text evidence="1">The sequence shown here is derived from an EMBL/GenBank/DDBJ whole genome shotgun (WGS) entry which is preliminary data.</text>
</comment>
<dbReference type="EMBL" id="VDFW01000006">
    <property type="protein sequence ID" value="TNC27315.1"/>
    <property type="molecule type" value="Genomic_DNA"/>
</dbReference>
<dbReference type="Proteomes" id="UP000305546">
    <property type="component" value="Unassembled WGS sequence"/>
</dbReference>
<reference evidence="1 2" key="1">
    <citation type="submission" date="2019-06" db="EMBL/GenBank/DDBJ databases">
        <title>Amycolatopsis alkalitolerans sp. nov., isolated from Gastrodia elata Blume.</title>
        <authorList>
            <person name="Narsing Rao M.P."/>
            <person name="Li W.J."/>
        </authorList>
    </citation>
    <scope>NUCLEOTIDE SEQUENCE [LARGE SCALE GENOMIC DNA]</scope>
    <source>
        <strain evidence="1 2">SYSUP0005</strain>
    </source>
</reference>
<dbReference type="InterPro" id="IPR043148">
    <property type="entry name" value="TagF_C"/>
</dbReference>
<dbReference type="RefSeq" id="WP_139096277.1">
    <property type="nucleotide sequence ID" value="NZ_VDFW01000006.1"/>
</dbReference>
<evidence type="ECO:0000313" key="2">
    <source>
        <dbReference type="Proteomes" id="UP000305546"/>
    </source>
</evidence>
<proteinExistence type="predicted"/>
<dbReference type="SUPFAM" id="SSF53756">
    <property type="entry name" value="UDP-Glycosyltransferase/glycogen phosphorylase"/>
    <property type="match status" value="1"/>
</dbReference>
<dbReference type="AlphaFoldDB" id="A0A5C4M6P1"/>
<sequence>MSVDRWSTVRAEKTVLAVVHNTTAATRLFDILPLFAEDPRVETVFTCPGSSAFTRGTGAFLARAGITEVLPWKQALRRRSDFAIAASYGGDLHEIDAPLMVVPHGMGYNKYLETGGTNGVFGLSSPWLLHRGETVPSVIVLSHAEQRTRLAEACPQALGAAVVAGDPSFDRMLASLPLRETYRQAFGVRPGQRLVVVSSTWGASSLYGTDPDLVRRLATRLDLDGYRLVVALHPNIAGHHSPWQVRMWLADCARAGVLVLPSELLWGPALVAADLTIGDHGSVSFYSAALGTPLLLATAPTGAVDPKSPVGRLLEISPRFDAGADPEPQLNRLLARHEPDTFAAITDLTTSLPRRSAIALRETIYRWLDLPAPRTPAETRALPVPDVALPSAHAQLVLVELRGAEAKVTRFAAEGLREPALAPAGGQLVVDTREPSARLLDLADVLVHDRPADPERWIEATLRALPGCQVAAARIDDRTWLMGTAGRALLRLDEVTGPAAAFAAVLVHGHFPRRLTVVTGEERHTATVTVLSPGRQAGFRPRRSAR</sequence>
<protein>
    <submittedName>
        <fullName evidence="1">Uncharacterized protein</fullName>
    </submittedName>
</protein>
<dbReference type="OrthoDB" id="3661391at2"/>
<keyword evidence="2" id="KW-1185">Reference proteome</keyword>
<evidence type="ECO:0000313" key="1">
    <source>
        <dbReference type="EMBL" id="TNC27315.1"/>
    </source>
</evidence>
<gene>
    <name evidence="1" type="ORF">FG385_09540</name>
</gene>